<evidence type="ECO:0000313" key="4">
    <source>
        <dbReference type="EMBL" id="MDQ0556397.1"/>
    </source>
</evidence>
<dbReference type="InterPro" id="IPR011706">
    <property type="entry name" value="Cu-oxidase_C"/>
</dbReference>
<dbReference type="Proteomes" id="UP001232584">
    <property type="component" value="Unassembled WGS sequence"/>
</dbReference>
<dbReference type="PANTHER" id="PTHR48267">
    <property type="entry name" value="CUPREDOXIN SUPERFAMILY PROTEIN"/>
    <property type="match status" value="1"/>
</dbReference>
<dbReference type="InterPro" id="IPR008972">
    <property type="entry name" value="Cupredoxin"/>
</dbReference>
<reference evidence="4 5" key="1">
    <citation type="submission" date="2023-07" db="EMBL/GenBank/DDBJ databases">
        <title>Genomic Encyclopedia of Type Strains, Phase IV (KMG-IV): sequencing the most valuable type-strain genomes for metagenomic binning, comparative biology and taxonomic classification.</title>
        <authorList>
            <person name="Goeker M."/>
        </authorList>
    </citation>
    <scope>NUCLEOTIDE SEQUENCE [LARGE SCALE GENOMIC DNA]</scope>
    <source>
        <strain evidence="4 5">DSM 15049</strain>
    </source>
</reference>
<name>A0ABU0MZQ4_9FIRM</name>
<dbReference type="InterPro" id="IPR045087">
    <property type="entry name" value="Cu-oxidase_fam"/>
</dbReference>
<dbReference type="CDD" id="cd13868">
    <property type="entry name" value="CuRO_2_CotA_like"/>
    <property type="match status" value="1"/>
</dbReference>
<evidence type="ECO:0000259" key="3">
    <source>
        <dbReference type="Pfam" id="PF07731"/>
    </source>
</evidence>
<proteinExistence type="inferred from homology"/>
<dbReference type="Pfam" id="PF07731">
    <property type="entry name" value="Cu-oxidase_2"/>
    <property type="match status" value="1"/>
</dbReference>
<dbReference type="SUPFAM" id="SSF49503">
    <property type="entry name" value="Cupredoxins"/>
    <property type="match status" value="3"/>
</dbReference>
<dbReference type="RefSeq" id="WP_307505493.1">
    <property type="nucleotide sequence ID" value="NZ_BAAACE010000021.1"/>
</dbReference>
<comment type="caution">
    <text evidence="4">The sequence shown here is derived from an EMBL/GenBank/DDBJ whole genome shotgun (WGS) entry which is preliminary data.</text>
</comment>
<feature type="domain" description="Plastocyanin-like" evidence="3">
    <location>
        <begin position="416"/>
        <end position="598"/>
    </location>
</feature>
<dbReference type="CDD" id="cd13844">
    <property type="entry name" value="CuRO_1_BOD_CotA_like"/>
    <property type="match status" value="1"/>
</dbReference>
<protein>
    <submittedName>
        <fullName evidence="4">FtsP/CotA-like multicopper oxidase with cupredoxin domain</fullName>
    </submittedName>
</protein>
<accession>A0ABU0MZQ4</accession>
<dbReference type="Gene3D" id="2.60.40.420">
    <property type="entry name" value="Cupredoxins - blue copper proteins"/>
    <property type="match status" value="3"/>
</dbReference>
<dbReference type="Pfam" id="PF00394">
    <property type="entry name" value="Cu-oxidase"/>
    <property type="match status" value="1"/>
</dbReference>
<comment type="similarity">
    <text evidence="1">Belongs to the multicopper oxidase family.</text>
</comment>
<dbReference type="CDD" id="cd13891">
    <property type="entry name" value="CuRO_3_CotA_like"/>
    <property type="match status" value="1"/>
</dbReference>
<gene>
    <name evidence="4" type="ORF">QOZ92_001511</name>
</gene>
<keyword evidence="5" id="KW-1185">Reference proteome</keyword>
<dbReference type="PANTHER" id="PTHR48267:SF1">
    <property type="entry name" value="BILIRUBIN OXIDASE"/>
    <property type="match status" value="1"/>
</dbReference>
<dbReference type="EMBL" id="JAUSWG010000005">
    <property type="protein sequence ID" value="MDQ0556397.1"/>
    <property type="molecule type" value="Genomic_DNA"/>
</dbReference>
<organism evidence="4 5">
    <name type="scientific">Paraclostridium ghonii</name>
    <dbReference type="NCBI Taxonomy" id="29358"/>
    <lineage>
        <taxon>Bacteria</taxon>
        <taxon>Bacillati</taxon>
        <taxon>Bacillota</taxon>
        <taxon>Clostridia</taxon>
        <taxon>Peptostreptococcales</taxon>
        <taxon>Peptostreptococcaceae</taxon>
        <taxon>Paraclostridium</taxon>
    </lineage>
</organism>
<sequence length="613" mass="69292">MILDSLTIPKFKCKLPKLKVFAPNVIKDPYTNETISHNYIVTANRFFQQMLPYGYPKTELFGYGGAVYSNDCCCNSVYNHTSVPGPIFLATRDIPINVQWINRLYGPHPLAVDPTICWADPNNIGILNPTEVPPFPPGVPEAQEPIPIVTHLHGGETSSVFDGHPEAWFTPNEKIIGPTFSTSTTQYLNKQPSMNIWYHDHTLGMTRLNVYCGLYGPYIIKDLDNPLDCPGEILPKDQYDIPLIIKDYTFNDDGSIWFPNVGDYPELHPYWQAEFYGNTITVNGAVWPNLNVERRVYRFRILNGSNARFYNLYLTEEMTFTQIGSDGGYLPEPVELSRILIAPAERVDILIDFSKCSGGEMIILQNDADAPYPDGDPENFNPETTGLIMQFTIKDTERVHAKKLPEKLNYIPTLTPDSPNRVLVLTECIMDENSTGLYLNGQKFTAPVSEMPMVGSTEEWEIVNLTGDAHPIHIHLIQFLIKSKQLINVDEYSNAWMFINGMPPLNHSTIPIPLEGYLVGDPINPPPNEKGWKDTAIIMPGEVMRLTIRFAPQYADEKKVMPGVNLFPFNPSIGPGYMWHCHILDHEDNEMMRPYMVMSSGTMDMNGDMKNMG</sequence>
<evidence type="ECO:0000259" key="2">
    <source>
        <dbReference type="Pfam" id="PF00394"/>
    </source>
</evidence>
<dbReference type="InterPro" id="IPR001117">
    <property type="entry name" value="Cu-oxidase_2nd"/>
</dbReference>
<evidence type="ECO:0000256" key="1">
    <source>
        <dbReference type="ARBA" id="ARBA00010609"/>
    </source>
</evidence>
<feature type="domain" description="Plastocyanin-like" evidence="2">
    <location>
        <begin position="281"/>
        <end position="360"/>
    </location>
</feature>
<evidence type="ECO:0000313" key="5">
    <source>
        <dbReference type="Proteomes" id="UP001232584"/>
    </source>
</evidence>